<organism evidence="5 6">
    <name type="scientific">Propionispora vibrioides</name>
    <dbReference type="NCBI Taxonomy" id="112903"/>
    <lineage>
        <taxon>Bacteria</taxon>
        <taxon>Bacillati</taxon>
        <taxon>Bacillota</taxon>
        <taxon>Negativicutes</taxon>
        <taxon>Selenomonadales</taxon>
        <taxon>Sporomusaceae</taxon>
        <taxon>Propionispora</taxon>
    </lineage>
</organism>
<dbReference type="SUPFAM" id="SSF53697">
    <property type="entry name" value="SIS domain"/>
    <property type="match status" value="1"/>
</dbReference>
<feature type="domain" description="SIS" evidence="4">
    <location>
        <begin position="37"/>
        <end position="181"/>
    </location>
</feature>
<sequence length="203" mass="21465">MEQTEFDLLEYGRNGLREEANALLTAAARIDEEFKTAVDLVHHCQGKVILTGVGKSGIVAHKIAATMACAGIPAFFLHAAESFHGDLGAVQQQDVVIFISNSGNSDEIKRGLVQALKRIGVKLIAFTAKPDSILGQHSDAILDITVEKEICPLGLSATTSTTLTMAMGDILAMAVMKKKGTTLADFGFLHQGGARGSELKGEG</sequence>
<dbReference type="InterPro" id="IPR001347">
    <property type="entry name" value="SIS_dom"/>
</dbReference>
<proteinExistence type="inferred from homology"/>
<evidence type="ECO:0000256" key="1">
    <source>
        <dbReference type="ARBA" id="ARBA00008165"/>
    </source>
</evidence>
<dbReference type="CDD" id="cd05014">
    <property type="entry name" value="SIS_Kpsf"/>
    <property type="match status" value="1"/>
</dbReference>
<evidence type="ECO:0000259" key="4">
    <source>
        <dbReference type="PROSITE" id="PS51464"/>
    </source>
</evidence>
<dbReference type="RefSeq" id="WP_177173454.1">
    <property type="nucleotide sequence ID" value="NZ_FODY01000003.1"/>
</dbReference>
<dbReference type="PANTHER" id="PTHR42745:SF1">
    <property type="entry name" value="ARABINOSE 5-PHOSPHATE ISOMERASE KDSD"/>
    <property type="match status" value="1"/>
</dbReference>
<keyword evidence="3" id="KW-0129">CBS domain</keyword>
<dbReference type="GO" id="GO:0019146">
    <property type="term" value="F:arabinose-5-phosphate isomerase activity"/>
    <property type="evidence" value="ECO:0007669"/>
    <property type="project" value="UniProtKB-ARBA"/>
</dbReference>
<dbReference type="GO" id="GO:1901135">
    <property type="term" value="P:carbohydrate derivative metabolic process"/>
    <property type="evidence" value="ECO:0007669"/>
    <property type="project" value="InterPro"/>
</dbReference>
<protein>
    <submittedName>
        <fullName evidence="5">KpsF/GutQ family protein</fullName>
    </submittedName>
</protein>
<dbReference type="GO" id="GO:0097367">
    <property type="term" value="F:carbohydrate derivative binding"/>
    <property type="evidence" value="ECO:0007669"/>
    <property type="project" value="InterPro"/>
</dbReference>
<dbReference type="InterPro" id="IPR046348">
    <property type="entry name" value="SIS_dom_sf"/>
</dbReference>
<accession>A0A1H8QZD9</accession>
<dbReference type="FunFam" id="3.40.50.10490:FF:000011">
    <property type="entry name" value="Arabinose 5-phosphate isomerase"/>
    <property type="match status" value="1"/>
</dbReference>
<dbReference type="AlphaFoldDB" id="A0A1H8QZD9"/>
<comment type="similarity">
    <text evidence="1">Belongs to the SIS family. GutQ/KpsF subfamily.</text>
</comment>
<dbReference type="EMBL" id="FODY01000003">
    <property type="protein sequence ID" value="SEO59224.1"/>
    <property type="molecule type" value="Genomic_DNA"/>
</dbReference>
<dbReference type="Proteomes" id="UP000198847">
    <property type="component" value="Unassembled WGS sequence"/>
</dbReference>
<dbReference type="Gene3D" id="3.40.50.10490">
    <property type="entry name" value="Glucose-6-phosphate isomerase like protein, domain 1"/>
    <property type="match status" value="1"/>
</dbReference>
<evidence type="ECO:0000313" key="6">
    <source>
        <dbReference type="Proteomes" id="UP000198847"/>
    </source>
</evidence>
<evidence type="ECO:0000256" key="3">
    <source>
        <dbReference type="ARBA" id="ARBA00023122"/>
    </source>
</evidence>
<name>A0A1H8QZD9_9FIRM</name>
<keyword evidence="6" id="KW-1185">Reference proteome</keyword>
<evidence type="ECO:0000313" key="5">
    <source>
        <dbReference type="EMBL" id="SEO59224.1"/>
    </source>
</evidence>
<reference evidence="5 6" key="1">
    <citation type="submission" date="2016-10" db="EMBL/GenBank/DDBJ databases">
        <authorList>
            <person name="de Groot N.N."/>
        </authorList>
    </citation>
    <scope>NUCLEOTIDE SEQUENCE [LARGE SCALE GENOMIC DNA]</scope>
    <source>
        <strain evidence="5 6">DSM 13305</strain>
    </source>
</reference>
<dbReference type="PROSITE" id="PS51464">
    <property type="entry name" value="SIS"/>
    <property type="match status" value="1"/>
</dbReference>
<dbReference type="InterPro" id="IPR035474">
    <property type="entry name" value="SIS_Kpsf"/>
</dbReference>
<dbReference type="PANTHER" id="PTHR42745">
    <property type="match status" value="1"/>
</dbReference>
<gene>
    <name evidence="5" type="ORF">SAMN04490178_103104</name>
</gene>
<dbReference type="Pfam" id="PF01380">
    <property type="entry name" value="SIS"/>
    <property type="match status" value="1"/>
</dbReference>
<keyword evidence="2" id="KW-0677">Repeat</keyword>
<evidence type="ECO:0000256" key="2">
    <source>
        <dbReference type="ARBA" id="ARBA00022737"/>
    </source>
</evidence>
<dbReference type="InterPro" id="IPR050986">
    <property type="entry name" value="GutQ/KpsF_isomerases"/>
</dbReference>
<dbReference type="STRING" id="112903.SAMN04490178_103104"/>